<evidence type="ECO:0000313" key="1">
    <source>
        <dbReference type="EMBL" id="CAD8047872.1"/>
    </source>
</evidence>
<gene>
    <name evidence="1" type="ORF">PPRIM_AZ9-3.1.T0120183</name>
</gene>
<evidence type="ECO:0008006" key="3">
    <source>
        <dbReference type="Google" id="ProtNLM"/>
    </source>
</evidence>
<reference evidence="1" key="1">
    <citation type="submission" date="2021-01" db="EMBL/GenBank/DDBJ databases">
        <authorList>
            <consortium name="Genoscope - CEA"/>
            <person name="William W."/>
        </authorList>
    </citation>
    <scope>NUCLEOTIDE SEQUENCE</scope>
</reference>
<keyword evidence="2" id="KW-1185">Reference proteome</keyword>
<dbReference type="AlphaFoldDB" id="A0A8S1JZH3"/>
<evidence type="ECO:0000313" key="2">
    <source>
        <dbReference type="Proteomes" id="UP000688137"/>
    </source>
</evidence>
<dbReference type="Proteomes" id="UP000688137">
    <property type="component" value="Unassembled WGS sequence"/>
</dbReference>
<sequence length="116" mass="13641">MRYINSVNIVQNLNLQKLLNNPTIDNLQIIYSKLQQLQYFNSFIEKNLQGTQRESLLYLCGKFRMEHFKGGELIFKEGDKSNDKLYIIFNGKVVLMKARPQTFSNNLQILKILLIK</sequence>
<organism evidence="1 2">
    <name type="scientific">Paramecium primaurelia</name>
    <dbReference type="NCBI Taxonomy" id="5886"/>
    <lineage>
        <taxon>Eukaryota</taxon>
        <taxon>Sar</taxon>
        <taxon>Alveolata</taxon>
        <taxon>Ciliophora</taxon>
        <taxon>Intramacronucleata</taxon>
        <taxon>Oligohymenophorea</taxon>
        <taxon>Peniculida</taxon>
        <taxon>Parameciidae</taxon>
        <taxon>Paramecium</taxon>
    </lineage>
</organism>
<name>A0A8S1JZH3_PARPR</name>
<dbReference type="EMBL" id="CAJJDM010000009">
    <property type="protein sequence ID" value="CAD8047872.1"/>
    <property type="molecule type" value="Genomic_DNA"/>
</dbReference>
<protein>
    <recommendedName>
        <fullName evidence="3">Cyclic nucleotide-binding domain-containing protein</fullName>
    </recommendedName>
</protein>
<accession>A0A8S1JZH3</accession>
<proteinExistence type="predicted"/>
<comment type="caution">
    <text evidence="1">The sequence shown here is derived from an EMBL/GenBank/DDBJ whole genome shotgun (WGS) entry which is preliminary data.</text>
</comment>